<gene>
    <name evidence="2" type="ORF">FCH28_08860</name>
</gene>
<dbReference type="EMBL" id="SUMB01000003">
    <property type="protein sequence ID" value="TJZ55460.1"/>
    <property type="molecule type" value="Genomic_DNA"/>
</dbReference>
<organism evidence="2 3">
    <name type="scientific">Streptomyces piniterrae</name>
    <dbReference type="NCBI Taxonomy" id="2571125"/>
    <lineage>
        <taxon>Bacteria</taxon>
        <taxon>Bacillati</taxon>
        <taxon>Actinomycetota</taxon>
        <taxon>Actinomycetes</taxon>
        <taxon>Kitasatosporales</taxon>
        <taxon>Streptomycetaceae</taxon>
        <taxon>Streptomyces</taxon>
    </lineage>
</organism>
<dbReference type="RefSeq" id="WP_136739225.1">
    <property type="nucleotide sequence ID" value="NZ_SUMB01000003.1"/>
</dbReference>
<feature type="region of interest" description="Disordered" evidence="1">
    <location>
        <begin position="1"/>
        <end position="31"/>
    </location>
</feature>
<protein>
    <recommendedName>
        <fullName evidence="4">DNA-directed RNA polymerase specialized sigma24 family protein</fullName>
    </recommendedName>
</protein>
<proteinExistence type="predicted"/>
<accession>A0A4U0NME2</accession>
<dbReference type="Proteomes" id="UP000308697">
    <property type="component" value="Unassembled WGS sequence"/>
</dbReference>
<evidence type="ECO:0000313" key="2">
    <source>
        <dbReference type="EMBL" id="TJZ55460.1"/>
    </source>
</evidence>
<name>A0A4U0NME2_9ACTN</name>
<keyword evidence="3" id="KW-1185">Reference proteome</keyword>
<reference evidence="2 3" key="1">
    <citation type="submission" date="2019-04" db="EMBL/GenBank/DDBJ databases">
        <title>Streptomyces piniterrae sp. nov., a heliquinomycin-producing actinomycete isolated from rhizosphere soil of Pinus yunnanensis.</title>
        <authorList>
            <person name="Zhuang X."/>
            <person name="Zhao J."/>
        </authorList>
    </citation>
    <scope>NUCLEOTIDE SEQUENCE [LARGE SCALE GENOMIC DNA]</scope>
    <source>
        <strain evidence="3">jys28</strain>
    </source>
</reference>
<dbReference type="AlphaFoldDB" id="A0A4U0NME2"/>
<comment type="caution">
    <text evidence="2">The sequence shown here is derived from an EMBL/GenBank/DDBJ whole genome shotgun (WGS) entry which is preliminary data.</text>
</comment>
<dbReference type="OrthoDB" id="3932808at2"/>
<evidence type="ECO:0000256" key="1">
    <source>
        <dbReference type="SAM" id="MobiDB-lite"/>
    </source>
</evidence>
<evidence type="ECO:0008006" key="4">
    <source>
        <dbReference type="Google" id="ProtNLM"/>
    </source>
</evidence>
<evidence type="ECO:0000313" key="3">
    <source>
        <dbReference type="Proteomes" id="UP000308697"/>
    </source>
</evidence>
<sequence length="663" mass="68926">MEQQQATTPRPDRTFVDGAVGAGSPDEGDGIDVDQAEAALVEHYPRLVRLAYLVLPPGMGRNRRVLTAHAVTQRSLPRQRTATRDLGLPDRRRGADASTDPAYAFLRLRVLRAALAAGRPRRLPALPPPLPQVWGLRLFPRSGGADELALDQALSALSGPGRAAYVLRDLERLTAQEARRVLEAAGVEGAREALDEAGRAAAPAGSRDRSLLESAEFDPCALQARPTDLIRRRQHVRAALAATAAALVCGTMLALPDGGWGPDGAAAPPYAKNQAAEAALDPGKLTLTPASAWKRAARADFAAWPARGDRVGDKALLRRALAVWARPGAKVAVTATPGTATGPAAGPPQLLFAGVVDHSVVVLFHDGLRVVRYAESADGEGQEDGSGAALDFARTDGASEASAGALVVGRTTGNVRYLTAPWVKSARLVDLLKPAAAGQELHIGANGVTSPVPSPRPERKCTAWPALRLGGELLTDLGELAPARLAYGAPREGSQGGEVDGPQGRAAWARAACQLPAVRGQGVREVNSWEFADQPLPGGAGSAEWVCTRAETWRGSGSRTMALFQAPPPAGQPYAPGAVAARAEGGAACGPRAPEALAGVLWKASDGQWWLLAAGSEQITSIRATGGVRGEASGRLLAVRAAAGDRAELVGRLADGGRVEALR</sequence>